<dbReference type="RefSeq" id="WP_011497061.1">
    <property type="nucleotide sequence ID" value="NC_007954.1"/>
</dbReference>
<reference evidence="1 2" key="1">
    <citation type="submission" date="2006-03" db="EMBL/GenBank/DDBJ databases">
        <title>Complete sequence of Shewanella denitrificans OS217.</title>
        <authorList>
            <consortium name="US DOE Joint Genome Institute"/>
            <person name="Copeland A."/>
            <person name="Lucas S."/>
            <person name="Lapidus A."/>
            <person name="Barry K."/>
            <person name="Detter J.C."/>
            <person name="Glavina del Rio T."/>
            <person name="Hammon N."/>
            <person name="Israni S."/>
            <person name="Dalin E."/>
            <person name="Tice H."/>
            <person name="Pitluck S."/>
            <person name="Brettin T."/>
            <person name="Bruce D."/>
            <person name="Han C."/>
            <person name="Tapia R."/>
            <person name="Gilna P."/>
            <person name="Kiss H."/>
            <person name="Schmutz J."/>
            <person name="Larimer F."/>
            <person name="Land M."/>
            <person name="Hauser L."/>
            <person name="Kyrpides N."/>
            <person name="Lykidis A."/>
            <person name="Richardson P."/>
        </authorList>
    </citation>
    <scope>NUCLEOTIDE SEQUENCE [LARGE SCALE GENOMIC DNA]</scope>
    <source>
        <strain evidence="2">OS217 / ATCC BAA-1090 / DSM 15013</strain>
    </source>
</reference>
<gene>
    <name evidence="1" type="ordered locus">Sden_2631</name>
</gene>
<proteinExistence type="predicted"/>
<dbReference type="Proteomes" id="UP000001982">
    <property type="component" value="Chromosome"/>
</dbReference>
<keyword evidence="2" id="KW-1185">Reference proteome</keyword>
<name>Q12KW6_SHEDO</name>
<dbReference type="eggNOG" id="ENOG5033FEU">
    <property type="taxonomic scope" value="Bacteria"/>
</dbReference>
<sequence length="85" mass="9321">MSDTQKLDFSAINDTTEKSFIAQKNLIKRVLKGTPSQCPECQKPLTLRLPSQANKHSADTPPAGIFCAKGCTDIELDMEAVNKLK</sequence>
<dbReference type="EMBL" id="CP000302">
    <property type="protein sequence ID" value="ABE55910.1"/>
    <property type="molecule type" value="Genomic_DNA"/>
</dbReference>
<organism evidence="1 2">
    <name type="scientific">Shewanella denitrificans (strain OS217 / ATCC BAA-1090 / DSM 15013)</name>
    <dbReference type="NCBI Taxonomy" id="318161"/>
    <lineage>
        <taxon>Bacteria</taxon>
        <taxon>Pseudomonadati</taxon>
        <taxon>Pseudomonadota</taxon>
        <taxon>Gammaproteobacteria</taxon>
        <taxon>Alteromonadales</taxon>
        <taxon>Shewanellaceae</taxon>
        <taxon>Shewanella</taxon>
    </lineage>
</organism>
<evidence type="ECO:0000313" key="1">
    <source>
        <dbReference type="EMBL" id="ABE55910.1"/>
    </source>
</evidence>
<protein>
    <submittedName>
        <fullName evidence="1">Uncharacterized protein</fullName>
    </submittedName>
</protein>
<dbReference type="KEGG" id="sdn:Sden_2631"/>
<evidence type="ECO:0000313" key="2">
    <source>
        <dbReference type="Proteomes" id="UP000001982"/>
    </source>
</evidence>
<dbReference type="OrthoDB" id="6387849at2"/>
<dbReference type="STRING" id="318161.Sden_2631"/>
<dbReference type="HOGENOM" id="CLU_178564_0_0_6"/>
<dbReference type="AlphaFoldDB" id="Q12KW6"/>
<accession>Q12KW6</accession>